<keyword evidence="2" id="KW-1185">Reference proteome</keyword>
<evidence type="ECO:0000313" key="2">
    <source>
        <dbReference type="Proteomes" id="UP000187158"/>
    </source>
</evidence>
<reference evidence="1 2" key="1">
    <citation type="submission" date="2016-11" db="EMBL/GenBank/DDBJ databases">
        <title>Paenibacillus species isolates.</title>
        <authorList>
            <person name="Beno S.M."/>
        </authorList>
    </citation>
    <scope>NUCLEOTIDE SEQUENCE [LARGE SCALE GENOMIC DNA]</scope>
    <source>
        <strain evidence="1 2">FSL H7-0433</strain>
    </source>
</reference>
<protein>
    <submittedName>
        <fullName evidence="1">Insertion element protein</fullName>
    </submittedName>
</protein>
<accession>A0ABX3GH77</accession>
<comment type="caution">
    <text evidence="1">The sequence shown here is derived from an EMBL/GenBank/DDBJ whole genome shotgun (WGS) entry which is preliminary data.</text>
</comment>
<organism evidence="1 2">
    <name type="scientific">Paenibacillus odorifer</name>
    <dbReference type="NCBI Taxonomy" id="189426"/>
    <lineage>
        <taxon>Bacteria</taxon>
        <taxon>Bacillati</taxon>
        <taxon>Bacillota</taxon>
        <taxon>Bacilli</taxon>
        <taxon>Bacillales</taxon>
        <taxon>Paenibacillaceae</taxon>
        <taxon>Paenibacillus</taxon>
    </lineage>
</organism>
<gene>
    <name evidence="1" type="ORF">BSO21_31300</name>
</gene>
<proteinExistence type="predicted"/>
<dbReference type="Proteomes" id="UP000187158">
    <property type="component" value="Unassembled WGS sequence"/>
</dbReference>
<evidence type="ECO:0000313" key="1">
    <source>
        <dbReference type="EMBL" id="OMD05538.1"/>
    </source>
</evidence>
<dbReference type="RefSeq" id="WP_076220686.1">
    <property type="nucleotide sequence ID" value="NZ_MPVP01000456.1"/>
</dbReference>
<name>A0ABX3GH77_9BACL</name>
<sequence length="650" mass="76306">MGKIKRLATLRDNLVDVPLPSVEELEQRKSDYPQLAPMQFAKKYRRLYDPTSFVWKGKTFSIQLNTCTNPFCRWFGMPQTIIGKSTRKPIYRYRLKGNPKEKDQRIVCNAEEPLPRTGYLTWGCNSVTLSNWAAVEEIKRLVTQNSVQNIDETYVFHREACLNAALTPLKQPKSFYKRGTSSSNSQKWQCKTCLKLTNVLPDQRRSFNYHQQRNEVLYMFAKNLTARTPVKRTCEILEIGSSTYYAKLELLYKRCLEFLEKHEAKPLQDKTFKRIWINTDKILYHLNNVRKKGHGKYRYDNLEDNLMQTHIVVSADVHSHYVFASDLAYDWDISLTDIERDTLLYKDDHLDESSRKNARLRFSFAPQPPTSLDLQTTEEYVNEFKTFERRKAYIDGLHVNSTYTTFAQFWLLKQKINAKEWRFVTDEDSSISTALYRAFQREVRIGEAHHFLCKMDRTKTRAQAFREFQEGKADLQAWALSSGVSADTISQLAYLYLKEKFEVHRFDEEIVVEGNLYRRWAKRSFPHPLPTRDKGWFTVDALTDLSAYEPEQLVQMVLQVSDHATNAFIQMARRRLSILERPLVTARGDGKSYIYANFNPKYAQMAITILRTFYNFCMPYKTKDKVPLTPAQRLGIAGRKYEIKDIIYFS</sequence>
<dbReference type="EMBL" id="MPVP01000456">
    <property type="protein sequence ID" value="OMD05538.1"/>
    <property type="molecule type" value="Genomic_DNA"/>
</dbReference>